<feature type="transmembrane region" description="Helical" evidence="1">
    <location>
        <begin position="66"/>
        <end position="88"/>
    </location>
</feature>
<dbReference type="EMBL" id="WFLM01000005">
    <property type="protein sequence ID" value="KAB8036921.1"/>
    <property type="molecule type" value="Genomic_DNA"/>
</dbReference>
<organism evidence="3 4">
    <name type="scientific">Silvanigrella paludirubra</name>
    <dbReference type="NCBI Taxonomy" id="2499159"/>
    <lineage>
        <taxon>Bacteria</taxon>
        <taxon>Pseudomonadati</taxon>
        <taxon>Bdellovibrionota</taxon>
        <taxon>Oligoflexia</taxon>
        <taxon>Silvanigrellales</taxon>
        <taxon>Silvanigrellaceae</taxon>
        <taxon>Silvanigrella</taxon>
    </lineage>
</organism>
<evidence type="ECO:0000256" key="1">
    <source>
        <dbReference type="SAM" id="Phobius"/>
    </source>
</evidence>
<keyword evidence="1" id="KW-1133">Transmembrane helix</keyword>
<gene>
    <name evidence="3" type="ORF">GCL60_13850</name>
</gene>
<dbReference type="Proteomes" id="UP000437748">
    <property type="component" value="Unassembled WGS sequence"/>
</dbReference>
<feature type="transmembrane region" description="Helical" evidence="1">
    <location>
        <begin position="33"/>
        <end position="54"/>
    </location>
</feature>
<dbReference type="RefSeq" id="WP_153421336.1">
    <property type="nucleotide sequence ID" value="NZ_WFLM01000005.1"/>
</dbReference>
<protein>
    <recommendedName>
        <fullName evidence="2">ABC-type uncharacterized transport system domain-containing protein</fullName>
    </recommendedName>
</protein>
<comment type="caution">
    <text evidence="3">The sequence shown here is derived from an EMBL/GenBank/DDBJ whole genome shotgun (WGS) entry which is preliminary data.</text>
</comment>
<proteinExistence type="predicted"/>
<dbReference type="Pfam" id="PF09822">
    <property type="entry name" value="ABC_transp_aux"/>
    <property type="match status" value="1"/>
</dbReference>
<dbReference type="InterPro" id="IPR019196">
    <property type="entry name" value="ABC_transp_unknown"/>
</dbReference>
<dbReference type="OrthoDB" id="501439at2"/>
<keyword evidence="4" id="KW-1185">Reference proteome</keyword>
<keyword evidence="1" id="KW-0812">Transmembrane</keyword>
<evidence type="ECO:0000313" key="3">
    <source>
        <dbReference type="EMBL" id="KAB8036921.1"/>
    </source>
</evidence>
<evidence type="ECO:0000313" key="4">
    <source>
        <dbReference type="Proteomes" id="UP000437748"/>
    </source>
</evidence>
<feature type="domain" description="ABC-type uncharacterised transport system" evidence="2">
    <location>
        <begin position="210"/>
        <end position="360"/>
    </location>
</feature>
<name>A0A6N6VV07_9BACT</name>
<feature type="transmembrane region" description="Helical" evidence="1">
    <location>
        <begin position="7"/>
        <end position="27"/>
    </location>
</feature>
<keyword evidence="1" id="KW-0472">Membrane</keyword>
<accession>A0A6N6VV07</accession>
<dbReference type="AlphaFoldDB" id="A0A6N6VV07"/>
<reference evidence="3 4" key="1">
    <citation type="submission" date="2019-10" db="EMBL/GenBank/DDBJ databases">
        <title>New species of Slilvanegrellaceae.</title>
        <authorList>
            <person name="Pitt A."/>
            <person name="Hahn M.W."/>
        </authorList>
    </citation>
    <scope>NUCLEOTIDE SEQUENCE [LARGE SCALE GENOMIC DNA]</scope>
    <source>
        <strain evidence="3 4">SP-Ram-0.45-NSY-1</strain>
    </source>
</reference>
<evidence type="ECO:0000259" key="2">
    <source>
        <dbReference type="Pfam" id="PF09822"/>
    </source>
</evidence>
<sequence>MKKHKLEFSIGAIFVALIVLLMWQYLYVISKPLPIILISLSGLIILYLISPFGEKNKEHEVYAPKYFAQAVISSVIGVGIIIMGAVVLNKNNFSKTFDLTTNKINSLSDESYKFLDSLSKPVEIICIPSANPTDNYCDNSTDLINIFAKRSKYITNVGALNLSDKAMLQKIQPSGYARLILLTDSNKSELDGAITESRLTNAIINLVRFKKVVYFLSGSGEPSINSEGNIEKNYSDIVSSLRSKAYEVKEWNIKQGNLPVEARVLIAGDNNIAYSEQVQGILQTFIANGGRLVLIVNPYREQGLDKLYSMLNIKLDPTLLTLNINTPIGQQIQKQNLSRPPVIGSNFNMESPITRVIAQVYGVQGVMPVDGARPISIINSNNNSSIKTNSTVLISAYSAAPITLTPEARNRIDLNSPFQLAPDIGFDANKAWPLAVDVEVTGISNFALDKVATKVTDPAKDKSEVVIYGFSIVGPYSKAVPISEELLPITVAHLYQDQELVSIPAKDFTPKQFNLTRNPSAWLLLFAGFLPISTALAGFFIWMRRRSA</sequence>
<feature type="transmembrane region" description="Helical" evidence="1">
    <location>
        <begin position="521"/>
        <end position="542"/>
    </location>
</feature>